<evidence type="ECO:0000313" key="2">
    <source>
        <dbReference type="EMBL" id="KER30862.1"/>
    </source>
</evidence>
<feature type="region of interest" description="Disordered" evidence="1">
    <location>
        <begin position="1"/>
        <end position="24"/>
    </location>
</feature>
<dbReference type="AlphaFoldDB" id="A0A074ZY04"/>
<keyword evidence="3" id="KW-1185">Reference proteome</keyword>
<dbReference type="CTD" id="20316981"/>
<dbReference type="RefSeq" id="XP_009165382.1">
    <property type="nucleotide sequence ID" value="XM_009167118.1"/>
</dbReference>
<gene>
    <name evidence="2" type="ORF">T265_02793</name>
</gene>
<name>A0A074ZY04_OPIVI</name>
<evidence type="ECO:0000313" key="3">
    <source>
        <dbReference type="Proteomes" id="UP000054324"/>
    </source>
</evidence>
<protein>
    <submittedName>
        <fullName evidence="2">Uncharacterized protein</fullName>
    </submittedName>
</protein>
<dbReference type="KEGG" id="ovi:T265_02793"/>
<dbReference type="Proteomes" id="UP000054324">
    <property type="component" value="Unassembled WGS sequence"/>
</dbReference>
<dbReference type="EMBL" id="KL596654">
    <property type="protein sequence ID" value="KER30862.1"/>
    <property type="molecule type" value="Genomic_DNA"/>
</dbReference>
<organism evidence="2 3">
    <name type="scientific">Opisthorchis viverrini</name>
    <name type="common">Southeast Asian liver fluke</name>
    <dbReference type="NCBI Taxonomy" id="6198"/>
    <lineage>
        <taxon>Eukaryota</taxon>
        <taxon>Metazoa</taxon>
        <taxon>Spiralia</taxon>
        <taxon>Lophotrochozoa</taxon>
        <taxon>Platyhelminthes</taxon>
        <taxon>Trematoda</taxon>
        <taxon>Digenea</taxon>
        <taxon>Opisthorchiida</taxon>
        <taxon>Opisthorchiata</taxon>
        <taxon>Opisthorchiidae</taxon>
        <taxon>Opisthorchis</taxon>
    </lineage>
</organism>
<proteinExistence type="predicted"/>
<reference evidence="2 3" key="1">
    <citation type="submission" date="2013-11" db="EMBL/GenBank/DDBJ databases">
        <title>Opisthorchis viverrini - life in the bile duct.</title>
        <authorList>
            <person name="Young N.D."/>
            <person name="Nagarajan N."/>
            <person name="Lin S.J."/>
            <person name="Korhonen P.K."/>
            <person name="Jex A.R."/>
            <person name="Hall R.S."/>
            <person name="Safavi-Hemami H."/>
            <person name="Kaewkong W."/>
            <person name="Bertrand D."/>
            <person name="Gao S."/>
            <person name="Seet Q."/>
            <person name="Wongkham S."/>
            <person name="Teh B.T."/>
            <person name="Wongkham C."/>
            <person name="Intapan P.M."/>
            <person name="Maleewong W."/>
            <person name="Yang X."/>
            <person name="Hu M."/>
            <person name="Wang Z."/>
            <person name="Hofmann A."/>
            <person name="Sternberg P.W."/>
            <person name="Tan P."/>
            <person name="Wang J."/>
            <person name="Gasser R.B."/>
        </authorList>
    </citation>
    <scope>NUCLEOTIDE SEQUENCE [LARGE SCALE GENOMIC DNA]</scope>
</reference>
<dbReference type="GeneID" id="20316981"/>
<accession>A0A074ZY04</accession>
<evidence type="ECO:0000256" key="1">
    <source>
        <dbReference type="SAM" id="MobiDB-lite"/>
    </source>
</evidence>
<sequence length="89" mass="9858">MHNYLAGSHSDVVSPRGPNRPGAFCTKKQLQRLLTAFSTTNIDSGRDDKYEASPKSLVSGGQPDRYTCVFLAKDDTTVTPWAQHFVELE</sequence>